<gene>
    <name evidence="3" type="ORF">BWY04_00572</name>
</gene>
<dbReference type="GO" id="GO:0016787">
    <property type="term" value="F:hydrolase activity"/>
    <property type="evidence" value="ECO:0007669"/>
    <property type="project" value="UniProtKB-KW"/>
</dbReference>
<keyword evidence="1" id="KW-0378">Hydrolase</keyword>
<dbReference type="Pfam" id="PF01931">
    <property type="entry name" value="NTPase_I-T"/>
    <property type="match status" value="1"/>
</dbReference>
<protein>
    <submittedName>
        <fullName evidence="3">NTPase</fullName>
    </submittedName>
</protein>
<evidence type="ECO:0000259" key="2">
    <source>
        <dbReference type="Pfam" id="PF01931"/>
    </source>
</evidence>
<evidence type="ECO:0000313" key="3">
    <source>
        <dbReference type="EMBL" id="OQB41862.1"/>
    </source>
</evidence>
<comment type="caution">
    <text evidence="3">The sequence shown here is derived from an EMBL/GenBank/DDBJ whole genome shotgun (WGS) entry which is preliminary data.</text>
</comment>
<evidence type="ECO:0000256" key="1">
    <source>
        <dbReference type="ARBA" id="ARBA00022801"/>
    </source>
</evidence>
<dbReference type="Gene3D" id="3.90.950.10">
    <property type="match status" value="1"/>
</dbReference>
<reference evidence="3" key="1">
    <citation type="submission" date="2017-02" db="EMBL/GenBank/DDBJ databases">
        <title>Delving into the versatile metabolic prowess of the omnipresent phylum Bacteroidetes.</title>
        <authorList>
            <person name="Nobu M.K."/>
            <person name="Mei R."/>
            <person name="Narihiro T."/>
            <person name="Kuroda K."/>
            <person name="Liu W.-T."/>
        </authorList>
    </citation>
    <scope>NUCLEOTIDE SEQUENCE</scope>
    <source>
        <strain evidence="3">ADurb.Bin160</strain>
    </source>
</reference>
<dbReference type="AlphaFoldDB" id="A0A1V5ZPE9"/>
<dbReference type="InterPro" id="IPR026533">
    <property type="entry name" value="NTPase/PRRC1"/>
</dbReference>
<name>A0A1V5ZPE9_9BACT</name>
<accession>A0A1V5ZPE9</accession>
<feature type="domain" description="Non-canonical purine NTP phosphatase/PRRC1" evidence="2">
    <location>
        <begin position="2"/>
        <end position="65"/>
    </location>
</feature>
<dbReference type="EMBL" id="MWDB01000009">
    <property type="protein sequence ID" value="OQB41862.1"/>
    <property type="molecule type" value="Genomic_DNA"/>
</dbReference>
<dbReference type="InterPro" id="IPR029001">
    <property type="entry name" value="ITPase-like_fam"/>
</dbReference>
<proteinExistence type="predicted"/>
<dbReference type="SUPFAM" id="SSF52972">
    <property type="entry name" value="ITPase-like"/>
    <property type="match status" value="1"/>
</dbReference>
<dbReference type="Proteomes" id="UP000485621">
    <property type="component" value="Unassembled WGS sequence"/>
</dbReference>
<sequence>MIEIPSKIQYELYENKRDLSELINELANKNEIRSNNGTFGELSDDMIARADSFKNSTQTAIAPFFNKFFK</sequence>
<organism evidence="3">
    <name type="scientific">candidate division CPR1 bacterium ADurb.Bin160</name>
    <dbReference type="NCBI Taxonomy" id="1852826"/>
    <lineage>
        <taxon>Bacteria</taxon>
        <taxon>candidate division CPR1</taxon>
    </lineage>
</organism>